<evidence type="ECO:0000259" key="1">
    <source>
        <dbReference type="Pfam" id="PF09832"/>
    </source>
</evidence>
<name>A0ABN0WZA5_9ALTE</name>
<dbReference type="InterPro" id="IPR018637">
    <property type="entry name" value="DUF2059"/>
</dbReference>
<sequence length="91" mass="10550">MLKKTAELINQKMSWQEMQPMMLEIYQQSFNQVEIDGMITFYQSDVGKAVIAKMPQVMQASMQAMQRQMMDIMPQIQQLQQATMSQVKAGQ</sequence>
<organism evidence="2 3">
    <name type="scientific">Bowmanella denitrificans</name>
    <dbReference type="NCBI Taxonomy" id="366582"/>
    <lineage>
        <taxon>Bacteria</taxon>
        <taxon>Pseudomonadati</taxon>
        <taxon>Pseudomonadota</taxon>
        <taxon>Gammaproteobacteria</taxon>
        <taxon>Alteromonadales</taxon>
        <taxon>Alteromonadaceae</taxon>
        <taxon>Bowmanella</taxon>
    </lineage>
</organism>
<evidence type="ECO:0000313" key="2">
    <source>
        <dbReference type="EMBL" id="GAA0351128.1"/>
    </source>
</evidence>
<dbReference type="EMBL" id="BAAAEI010000006">
    <property type="protein sequence ID" value="GAA0351128.1"/>
    <property type="molecule type" value="Genomic_DNA"/>
</dbReference>
<accession>A0ABN0WZA5</accession>
<dbReference type="Pfam" id="PF09832">
    <property type="entry name" value="DUF2059"/>
    <property type="match status" value="1"/>
</dbReference>
<dbReference type="Proteomes" id="UP001501757">
    <property type="component" value="Unassembled WGS sequence"/>
</dbReference>
<proteinExistence type="predicted"/>
<keyword evidence="3" id="KW-1185">Reference proteome</keyword>
<gene>
    <name evidence="2" type="ORF">GCM10009092_14380</name>
</gene>
<dbReference type="RefSeq" id="WP_343843514.1">
    <property type="nucleotide sequence ID" value="NZ_BAAAEI010000006.1"/>
</dbReference>
<comment type="caution">
    <text evidence="2">The sequence shown here is derived from an EMBL/GenBank/DDBJ whole genome shotgun (WGS) entry which is preliminary data.</text>
</comment>
<feature type="domain" description="DUF2059" evidence="1">
    <location>
        <begin position="16"/>
        <end position="75"/>
    </location>
</feature>
<evidence type="ECO:0000313" key="3">
    <source>
        <dbReference type="Proteomes" id="UP001501757"/>
    </source>
</evidence>
<reference evidence="2 3" key="1">
    <citation type="journal article" date="2019" name="Int. J. Syst. Evol. Microbiol.">
        <title>The Global Catalogue of Microorganisms (GCM) 10K type strain sequencing project: providing services to taxonomists for standard genome sequencing and annotation.</title>
        <authorList>
            <consortium name="The Broad Institute Genomics Platform"/>
            <consortium name="The Broad Institute Genome Sequencing Center for Infectious Disease"/>
            <person name="Wu L."/>
            <person name="Ma J."/>
        </authorList>
    </citation>
    <scope>NUCLEOTIDE SEQUENCE [LARGE SCALE GENOMIC DNA]</scope>
    <source>
        <strain evidence="2 3">JCM 13378</strain>
    </source>
</reference>
<protein>
    <recommendedName>
        <fullName evidence="1">DUF2059 domain-containing protein</fullName>
    </recommendedName>
</protein>